<evidence type="ECO:0000256" key="1">
    <source>
        <dbReference type="SAM" id="MobiDB-lite"/>
    </source>
</evidence>
<feature type="region of interest" description="Disordered" evidence="1">
    <location>
        <begin position="1"/>
        <end position="27"/>
    </location>
</feature>
<protein>
    <recommendedName>
        <fullName evidence="5">DUF4190 domain-containing protein</fullName>
    </recommendedName>
</protein>
<comment type="caution">
    <text evidence="3">The sequence shown here is derived from an EMBL/GenBank/DDBJ whole genome shotgun (WGS) entry which is preliminary data.</text>
</comment>
<keyword evidence="2" id="KW-1133">Transmembrane helix</keyword>
<keyword evidence="4" id="KW-1185">Reference proteome</keyword>
<gene>
    <name evidence="3" type="ORF">ACFSDA_06485</name>
</gene>
<feature type="transmembrane region" description="Helical" evidence="2">
    <location>
        <begin position="145"/>
        <end position="166"/>
    </location>
</feature>
<dbReference type="RefSeq" id="WP_137769547.1">
    <property type="nucleotide sequence ID" value="NZ_BAAAIS010000002.1"/>
</dbReference>
<sequence length="183" mass="19200">MTLPPPPVEPSGSDAPPTVPTSSVPVPPSYRVVPPPAHLLTPEHFPTTVTRDGRIAWAFGLLGFIGFPGLATIVMSITLVILGLVQRGKNPVARAVGRRAAIFGAISLLATVVFFVLIFAVWPALEEAGVVSGDSVPMMFLMVPLAVWVAFGAPITGVVMGIVALTRPVSREKAERIYAAAGR</sequence>
<evidence type="ECO:0000256" key="2">
    <source>
        <dbReference type="SAM" id="Phobius"/>
    </source>
</evidence>
<feature type="transmembrane region" description="Helical" evidence="2">
    <location>
        <begin position="102"/>
        <end position="125"/>
    </location>
</feature>
<dbReference type="EMBL" id="JBHUFL010000002">
    <property type="protein sequence ID" value="MFD1834723.1"/>
    <property type="molecule type" value="Genomic_DNA"/>
</dbReference>
<reference evidence="4" key="1">
    <citation type="journal article" date="2019" name="Int. J. Syst. Evol. Microbiol.">
        <title>The Global Catalogue of Microorganisms (GCM) 10K type strain sequencing project: providing services to taxonomists for standard genome sequencing and annotation.</title>
        <authorList>
            <consortium name="The Broad Institute Genomics Platform"/>
            <consortium name="The Broad Institute Genome Sequencing Center for Infectious Disease"/>
            <person name="Wu L."/>
            <person name="Ma J."/>
        </authorList>
    </citation>
    <scope>NUCLEOTIDE SEQUENCE [LARGE SCALE GENOMIC DNA]</scope>
    <source>
        <strain evidence="4">JCM 11650</strain>
    </source>
</reference>
<evidence type="ECO:0000313" key="3">
    <source>
        <dbReference type="EMBL" id="MFD1834723.1"/>
    </source>
</evidence>
<proteinExistence type="predicted"/>
<keyword evidence="2" id="KW-0812">Transmembrane</keyword>
<organism evidence="3 4">
    <name type="scientific">Brachybacterium rhamnosum</name>
    <dbReference type="NCBI Taxonomy" id="173361"/>
    <lineage>
        <taxon>Bacteria</taxon>
        <taxon>Bacillati</taxon>
        <taxon>Actinomycetota</taxon>
        <taxon>Actinomycetes</taxon>
        <taxon>Micrococcales</taxon>
        <taxon>Dermabacteraceae</taxon>
        <taxon>Brachybacterium</taxon>
    </lineage>
</organism>
<evidence type="ECO:0008006" key="5">
    <source>
        <dbReference type="Google" id="ProtNLM"/>
    </source>
</evidence>
<dbReference type="Proteomes" id="UP001597280">
    <property type="component" value="Unassembled WGS sequence"/>
</dbReference>
<name>A0ABW4PZ64_9MICO</name>
<evidence type="ECO:0000313" key="4">
    <source>
        <dbReference type="Proteomes" id="UP001597280"/>
    </source>
</evidence>
<accession>A0ABW4PZ64</accession>
<keyword evidence="2" id="KW-0472">Membrane</keyword>
<feature type="transmembrane region" description="Helical" evidence="2">
    <location>
        <begin position="55"/>
        <end position="82"/>
    </location>
</feature>